<protein>
    <recommendedName>
        <fullName evidence="6">CSC1/OSCA1-like 7TM region domain-containing protein</fullName>
    </recommendedName>
</protein>
<gene>
    <name evidence="5" type="ORF">FOMG_19470</name>
</gene>
<dbReference type="GO" id="GO:0005886">
    <property type="term" value="C:plasma membrane"/>
    <property type="evidence" value="ECO:0007669"/>
    <property type="project" value="TreeGrafter"/>
</dbReference>
<dbReference type="HOGENOM" id="CLU_047731_0_0_1"/>
<dbReference type="GO" id="GO:0005227">
    <property type="term" value="F:calcium-activated cation channel activity"/>
    <property type="evidence" value="ECO:0007669"/>
    <property type="project" value="InterPro"/>
</dbReference>
<dbReference type="Pfam" id="PF12621">
    <property type="entry name" value="PHM7_ext"/>
    <property type="match status" value="1"/>
</dbReference>
<evidence type="ECO:0000256" key="1">
    <source>
        <dbReference type="SAM" id="MobiDB-lite"/>
    </source>
</evidence>
<keyword evidence="2" id="KW-0472">Membrane</keyword>
<evidence type="ECO:0000259" key="4">
    <source>
        <dbReference type="Pfam" id="PF12621"/>
    </source>
</evidence>
<feature type="transmembrane region" description="Helical" evidence="2">
    <location>
        <begin position="55"/>
        <end position="74"/>
    </location>
</feature>
<feature type="region of interest" description="Disordered" evidence="1">
    <location>
        <begin position="154"/>
        <end position="179"/>
    </location>
</feature>
<dbReference type="InterPro" id="IPR022257">
    <property type="entry name" value="PHM7_ext"/>
</dbReference>
<dbReference type="Pfam" id="PF02714">
    <property type="entry name" value="RSN1_7TM"/>
    <property type="match status" value="1"/>
</dbReference>
<reference evidence="5" key="2">
    <citation type="submission" date="2014-02" db="EMBL/GenBank/DDBJ databases">
        <title>Annotation of the Genome Sequence of Fusarium oxysporum f. sp. melonis 26406.</title>
        <authorList>
            <consortium name="The Broad Institute Genomics Platform"/>
            <person name="Ma L.-J."/>
            <person name="Corby-Kistler H."/>
            <person name="Broz K."/>
            <person name="Gale L.R."/>
            <person name="Jonkers W."/>
            <person name="O'Donnell K."/>
            <person name="Ploetz R."/>
            <person name="Steinberg C."/>
            <person name="Schwartz D.C."/>
            <person name="VanEtten H."/>
            <person name="Zhou S."/>
            <person name="Young S.K."/>
            <person name="Zeng Q."/>
            <person name="Gargeya S."/>
            <person name="Fitzgerald M."/>
            <person name="Abouelleil A."/>
            <person name="Alvarado L."/>
            <person name="Chapman S.B."/>
            <person name="Gainer-Dewar J."/>
            <person name="Goldberg J."/>
            <person name="Griggs A."/>
            <person name="Gujja S."/>
            <person name="Hansen M."/>
            <person name="Howarth C."/>
            <person name="Imamovic A."/>
            <person name="Ireland A."/>
            <person name="Larimer J."/>
            <person name="McCowan C."/>
            <person name="Murphy C."/>
            <person name="Pearson M."/>
            <person name="Poon T.W."/>
            <person name="Priest M."/>
            <person name="Roberts A."/>
            <person name="Saif S."/>
            <person name="Shea T."/>
            <person name="Sykes S."/>
            <person name="Wortman J."/>
            <person name="Nusbaum C."/>
            <person name="Birren B."/>
        </authorList>
    </citation>
    <scope>NUCLEOTIDE SEQUENCE</scope>
    <source>
        <strain evidence="5">26406</strain>
    </source>
</reference>
<dbReference type="Proteomes" id="UP000030703">
    <property type="component" value="Unassembled WGS sequence"/>
</dbReference>
<accession>W9ZRL9</accession>
<dbReference type="InterPro" id="IPR045122">
    <property type="entry name" value="Csc1-like"/>
</dbReference>
<evidence type="ECO:0000259" key="3">
    <source>
        <dbReference type="Pfam" id="PF02714"/>
    </source>
</evidence>
<dbReference type="PANTHER" id="PTHR13018:SF26">
    <property type="entry name" value="DOMAIN PROTEIN, PUTATIVE (AFU_ORTHOLOGUE AFUA_5G10920)-RELATED"/>
    <property type="match status" value="1"/>
</dbReference>
<keyword evidence="2" id="KW-0812">Transmembrane</keyword>
<feature type="transmembrane region" description="Helical" evidence="2">
    <location>
        <begin position="80"/>
        <end position="104"/>
    </location>
</feature>
<evidence type="ECO:0000313" key="5">
    <source>
        <dbReference type="EMBL" id="EXK23771.1"/>
    </source>
</evidence>
<feature type="domain" description="10TM putative phosphate transporter extracellular tail" evidence="4">
    <location>
        <begin position="221"/>
        <end position="278"/>
    </location>
</feature>
<dbReference type="AlphaFoldDB" id="W9ZRL9"/>
<feature type="transmembrane region" description="Helical" evidence="2">
    <location>
        <begin position="15"/>
        <end position="43"/>
    </location>
</feature>
<evidence type="ECO:0000256" key="2">
    <source>
        <dbReference type="SAM" id="Phobius"/>
    </source>
</evidence>
<keyword evidence="2" id="KW-1133">Transmembrane helix</keyword>
<dbReference type="VEuPathDB" id="FungiDB:FOMG_19470"/>
<organism evidence="5">
    <name type="scientific">Fusarium oxysporum f. sp. melonis 26406</name>
    <dbReference type="NCBI Taxonomy" id="1089452"/>
    <lineage>
        <taxon>Eukaryota</taxon>
        <taxon>Fungi</taxon>
        <taxon>Dikarya</taxon>
        <taxon>Ascomycota</taxon>
        <taxon>Pezizomycotina</taxon>
        <taxon>Sordariomycetes</taxon>
        <taxon>Hypocreomycetidae</taxon>
        <taxon>Hypocreales</taxon>
        <taxon>Nectriaceae</taxon>
        <taxon>Fusarium</taxon>
        <taxon>Fusarium oxysporum species complex</taxon>
    </lineage>
</organism>
<dbReference type="EMBL" id="KI980575">
    <property type="protein sequence ID" value="EXK23771.1"/>
    <property type="molecule type" value="Genomic_DNA"/>
</dbReference>
<name>W9ZRL9_FUSOX</name>
<dbReference type="PANTHER" id="PTHR13018">
    <property type="entry name" value="PROBABLE MEMBRANE PROTEIN DUF221-RELATED"/>
    <property type="match status" value="1"/>
</dbReference>
<dbReference type="InterPro" id="IPR003864">
    <property type="entry name" value="CSC1/OSCA1-like_7TM"/>
</dbReference>
<reference evidence="5" key="1">
    <citation type="submission" date="2012-04" db="EMBL/GenBank/DDBJ databases">
        <title>The Genome Sequence of Fusarium oxysporum melonis.</title>
        <authorList>
            <consortium name="The Broad Institute Genome Sequencing Platform"/>
            <person name="Ma L.-J."/>
            <person name="Gale L.R."/>
            <person name="Schwartz D.C."/>
            <person name="Zhou S."/>
            <person name="Corby-Kistler H."/>
            <person name="Young S.K."/>
            <person name="Zeng Q."/>
            <person name="Gargeya S."/>
            <person name="Fitzgerald M."/>
            <person name="Haas B."/>
            <person name="Abouelleil A."/>
            <person name="Alvarado L."/>
            <person name="Arachchi H.M."/>
            <person name="Berlin A."/>
            <person name="Brown A."/>
            <person name="Chapman S.B."/>
            <person name="Chen Z."/>
            <person name="Dunbar C."/>
            <person name="Freedman E."/>
            <person name="Gearin G."/>
            <person name="Goldberg J."/>
            <person name="Griggs A."/>
            <person name="Gujja S."/>
            <person name="Heiman D."/>
            <person name="Howarth C."/>
            <person name="Larson L."/>
            <person name="Lui A."/>
            <person name="MacDonald P.J.P."/>
            <person name="Montmayeur A."/>
            <person name="Murphy C."/>
            <person name="Neiman D."/>
            <person name="Pearson M."/>
            <person name="Priest M."/>
            <person name="Roberts A."/>
            <person name="Saif S."/>
            <person name="Shea T."/>
            <person name="Shenoy N."/>
            <person name="Sisk P."/>
            <person name="Stolte C."/>
            <person name="Sykes S."/>
            <person name="Wortman J."/>
            <person name="Nusbaum C."/>
            <person name="Birren B."/>
        </authorList>
    </citation>
    <scope>NUCLEOTIDE SEQUENCE</scope>
    <source>
        <strain evidence="5">26406</strain>
    </source>
</reference>
<evidence type="ECO:0008006" key="6">
    <source>
        <dbReference type="Google" id="ProtNLM"/>
    </source>
</evidence>
<sequence length="286" mass="32124">MSSILSSSIPTASNFYISFFIVQGLTVATNLLTQVIGFIMFTLSFKFANRTPRSMYYKWTALSTLSWGSLMPIYTNMAALSTLFFAPFLLLWSTIGMGLSYLAYRYNVLYVAEAEIDTRGLIYPQALKQLLSAKGLNPLFYSIPLSLQFQENQVDRSQQQNEEDGHAQNGVGPNCTGASKSNLTSRAVLRATRKGRKKANSVFKWLKLWIYADYATVDQLVPSVTSQAPFLWVPADGDVGISKQEIFDTGKVIPISNKGCKLDDSNHIQWDTEELRPPDWCDKINY</sequence>
<feature type="domain" description="CSC1/OSCA1-like 7TM region" evidence="3">
    <location>
        <begin position="3"/>
        <end position="132"/>
    </location>
</feature>
<proteinExistence type="predicted"/>